<dbReference type="AlphaFoldDB" id="A0A829YDM3"/>
<comment type="similarity">
    <text evidence="1">Belongs to the GST superfamily.</text>
</comment>
<dbReference type="Gene3D" id="1.20.1050.10">
    <property type="match status" value="1"/>
</dbReference>
<gene>
    <name evidence="4" type="ORF">GCM10011487_29380</name>
</gene>
<dbReference type="EMBL" id="BLJN01000003">
    <property type="protein sequence ID" value="GFE80938.1"/>
    <property type="molecule type" value="Genomic_DNA"/>
</dbReference>
<protein>
    <submittedName>
        <fullName evidence="4">Glutathione S-transferase</fullName>
    </submittedName>
</protein>
<dbReference type="Proteomes" id="UP000445000">
    <property type="component" value="Unassembled WGS sequence"/>
</dbReference>
<dbReference type="PROSITE" id="PS50404">
    <property type="entry name" value="GST_NTER"/>
    <property type="match status" value="1"/>
</dbReference>
<comment type="caution">
    <text evidence="4">The sequence shown here is derived from an EMBL/GenBank/DDBJ whole genome shotgun (WGS) entry which is preliminary data.</text>
</comment>
<dbReference type="InterPro" id="IPR004045">
    <property type="entry name" value="Glutathione_S-Trfase_N"/>
</dbReference>
<proteinExistence type="inferred from homology"/>
<feature type="domain" description="GST N-terminal" evidence="2">
    <location>
        <begin position="1"/>
        <end position="82"/>
    </location>
</feature>
<dbReference type="GO" id="GO:0016740">
    <property type="term" value="F:transferase activity"/>
    <property type="evidence" value="ECO:0007669"/>
    <property type="project" value="UniProtKB-KW"/>
</dbReference>
<dbReference type="InterPro" id="IPR036249">
    <property type="entry name" value="Thioredoxin-like_sf"/>
</dbReference>
<evidence type="ECO:0000256" key="1">
    <source>
        <dbReference type="RuleBase" id="RU003494"/>
    </source>
</evidence>
<name>A0A829YDM3_9GAMM</name>
<accession>A0A829YDM3</accession>
<dbReference type="InterPro" id="IPR036282">
    <property type="entry name" value="Glutathione-S-Trfase_C_sf"/>
</dbReference>
<dbReference type="PANTHER" id="PTHR44051">
    <property type="entry name" value="GLUTATHIONE S-TRANSFERASE-RELATED"/>
    <property type="match status" value="1"/>
</dbReference>
<dbReference type="SUPFAM" id="SSF47616">
    <property type="entry name" value="GST C-terminal domain-like"/>
    <property type="match status" value="1"/>
</dbReference>
<sequence>MHRLYDYLPSGNGYKVRLVLKQLGLPYELIELDIKVGATRTPEFLAKNANGRIPVLEIPEKGYLAESHAIISYLAEGSALIPDDAYQRARMWQWMCFEQYNLEPNIGTVRFWLKMLGKTRVELGEKLIEKKKSGYAALDVLEDGLRERNYLVGDQFTLADIALYAYTHVAHEGGFDLAPYPNIRSWCDRVSSQPRWAPITSP</sequence>
<keyword evidence="4" id="KW-0808">Transferase</keyword>
<dbReference type="PROSITE" id="PS50405">
    <property type="entry name" value="GST_CTER"/>
    <property type="match status" value="1"/>
</dbReference>
<dbReference type="SFLD" id="SFLDS00019">
    <property type="entry name" value="Glutathione_Transferase_(cytos"/>
    <property type="match status" value="1"/>
</dbReference>
<dbReference type="InterPro" id="IPR040079">
    <property type="entry name" value="Glutathione_S-Trfase"/>
</dbReference>
<dbReference type="Gene3D" id="3.40.30.10">
    <property type="entry name" value="Glutaredoxin"/>
    <property type="match status" value="1"/>
</dbReference>
<dbReference type="Pfam" id="PF00043">
    <property type="entry name" value="GST_C"/>
    <property type="match status" value="1"/>
</dbReference>
<evidence type="ECO:0000313" key="5">
    <source>
        <dbReference type="Proteomes" id="UP000445000"/>
    </source>
</evidence>
<dbReference type="CDD" id="cd03056">
    <property type="entry name" value="GST_N_4"/>
    <property type="match status" value="1"/>
</dbReference>
<dbReference type="SFLD" id="SFLDG01151">
    <property type="entry name" value="Main.2:_Nu-like"/>
    <property type="match status" value="1"/>
</dbReference>
<dbReference type="SFLD" id="SFLDG00358">
    <property type="entry name" value="Main_(cytGST)"/>
    <property type="match status" value="1"/>
</dbReference>
<dbReference type="SUPFAM" id="SSF52833">
    <property type="entry name" value="Thioredoxin-like"/>
    <property type="match status" value="1"/>
</dbReference>
<evidence type="ECO:0000259" key="2">
    <source>
        <dbReference type="PROSITE" id="PS50404"/>
    </source>
</evidence>
<dbReference type="RefSeq" id="WP_161812652.1">
    <property type="nucleotide sequence ID" value="NZ_BLJN01000003.1"/>
</dbReference>
<evidence type="ECO:0000313" key="4">
    <source>
        <dbReference type="EMBL" id="GFE80938.1"/>
    </source>
</evidence>
<reference evidence="5" key="1">
    <citation type="submission" date="2020-01" db="EMBL/GenBank/DDBJ databases">
        <title>'Steroidobacter agaridevorans' sp. nov., agar-degrading bacteria isolated from rhizosphere soils.</title>
        <authorList>
            <person name="Ikenaga M."/>
            <person name="Kataoka M."/>
            <person name="Murouchi A."/>
            <person name="Katsuragi S."/>
            <person name="Sakai M."/>
        </authorList>
    </citation>
    <scope>NUCLEOTIDE SEQUENCE [LARGE SCALE GENOMIC DNA]</scope>
    <source>
        <strain evidence="5">YU21-B</strain>
    </source>
</reference>
<evidence type="ECO:0000259" key="3">
    <source>
        <dbReference type="PROSITE" id="PS50405"/>
    </source>
</evidence>
<dbReference type="Pfam" id="PF02798">
    <property type="entry name" value="GST_N"/>
    <property type="match status" value="1"/>
</dbReference>
<organism evidence="4 5">
    <name type="scientific">Steroidobacter agaridevorans</name>
    <dbReference type="NCBI Taxonomy" id="2695856"/>
    <lineage>
        <taxon>Bacteria</taxon>
        <taxon>Pseudomonadati</taxon>
        <taxon>Pseudomonadota</taxon>
        <taxon>Gammaproteobacteria</taxon>
        <taxon>Steroidobacterales</taxon>
        <taxon>Steroidobacteraceae</taxon>
        <taxon>Steroidobacter</taxon>
    </lineage>
</organism>
<dbReference type="InterPro" id="IPR010987">
    <property type="entry name" value="Glutathione-S-Trfase_C-like"/>
</dbReference>
<dbReference type="PANTHER" id="PTHR44051:SF2">
    <property type="entry name" value="HYPOTHETICAL GLUTATHIONE S-TRANSFERASE LIKE PROTEIN"/>
    <property type="match status" value="1"/>
</dbReference>
<keyword evidence="5" id="KW-1185">Reference proteome</keyword>
<dbReference type="InterPro" id="IPR004046">
    <property type="entry name" value="GST_C"/>
</dbReference>
<feature type="domain" description="GST C-terminal" evidence="3">
    <location>
        <begin position="84"/>
        <end position="202"/>
    </location>
</feature>